<dbReference type="PROSITE" id="PS50850">
    <property type="entry name" value="MFS"/>
    <property type="match status" value="1"/>
</dbReference>
<feature type="transmembrane region" description="Helical" evidence="4">
    <location>
        <begin position="313"/>
        <end position="330"/>
    </location>
</feature>
<dbReference type="SUPFAM" id="SSF103473">
    <property type="entry name" value="MFS general substrate transporter"/>
    <property type="match status" value="1"/>
</dbReference>
<evidence type="ECO:0000259" key="5">
    <source>
        <dbReference type="PROSITE" id="PS50850"/>
    </source>
</evidence>
<keyword evidence="1 4" id="KW-0812">Transmembrane</keyword>
<dbReference type="InterPro" id="IPR020846">
    <property type="entry name" value="MFS_dom"/>
</dbReference>
<feature type="transmembrane region" description="Helical" evidence="4">
    <location>
        <begin position="74"/>
        <end position="92"/>
    </location>
</feature>
<protein>
    <submittedName>
        <fullName evidence="6">MFS family permease</fullName>
    </submittedName>
</protein>
<feature type="transmembrane region" description="Helical" evidence="4">
    <location>
        <begin position="193"/>
        <end position="214"/>
    </location>
</feature>
<evidence type="ECO:0000256" key="4">
    <source>
        <dbReference type="SAM" id="Phobius"/>
    </source>
</evidence>
<dbReference type="EMBL" id="JBIYDN010000039">
    <property type="protein sequence ID" value="MFK4447859.1"/>
    <property type="molecule type" value="Genomic_DNA"/>
</dbReference>
<gene>
    <name evidence="6" type="ORF">ABH943_007898</name>
</gene>
<evidence type="ECO:0000256" key="3">
    <source>
        <dbReference type="ARBA" id="ARBA00023136"/>
    </source>
</evidence>
<dbReference type="PANTHER" id="PTHR11360">
    <property type="entry name" value="MONOCARBOXYLATE TRANSPORTER"/>
    <property type="match status" value="1"/>
</dbReference>
<evidence type="ECO:0000256" key="2">
    <source>
        <dbReference type="ARBA" id="ARBA00022989"/>
    </source>
</evidence>
<reference evidence="6 7" key="2">
    <citation type="submission" date="2024-11" db="EMBL/GenBank/DDBJ databases">
        <title>Using genomics to understand microbial adaptation to soil warming.</title>
        <authorList>
            <person name="Deangelis K.M. PhD."/>
        </authorList>
    </citation>
    <scope>NUCLEOTIDE SEQUENCE [LARGE SCALE GENOMIC DNA]</scope>
    <source>
        <strain evidence="6 7">GAS97</strain>
    </source>
</reference>
<sequence length="453" mass="48452">MWRIEWRVSRSSGRARNLEKGSVVSGTNEFKTGWGIILAATVGIGTSLTTMASYSAGVFLPSLTKTFGWADSQVMLTFMILFFGSSLVGPYIGTLADRMGPRKIVLASVIGLAISWMLLAFTNGSIAMFYLTYAVITLLGAGTLPVTWTKSVVVHFKQHRGIALGICLVGTGIFGALIKLYTFHMMTLFGWRLAYVCLGAFLLVITLPVAFIFFREPKVAAASATAATADTVTAIPGVSFSQALKTPAFWLLTASFFLLSLALAGIAPNLERFWTRSGFSMSDAVSIASWYGIGIVIGRLLTGWFLDRMWAPVVVFCMLLPCALSFVLLAHGVTSFWVASLLVLVVGTSSGVEYDALAYLVSRYFGMRAYSAIYGGVFIGFAVGAGLGPFSFSKLLVMLNGYDAVLLINAVVVVAGGGVLLLLGGYPRFVAAADEMRPTGSRLFQARASGEAK</sequence>
<reference evidence="6 7" key="1">
    <citation type="submission" date="2024-10" db="EMBL/GenBank/DDBJ databases">
        <authorList>
            <person name="Deangelis K."/>
            <person name="Huntemann M."/>
            <person name="Clum A."/>
            <person name="Wang J."/>
            <person name="Palaniappan K."/>
            <person name="Ritter S."/>
            <person name="Chen I.-M."/>
            <person name="Stamatis D."/>
            <person name="Reddy T."/>
            <person name="O'Malley R."/>
            <person name="Daum C."/>
            <person name="Ng V."/>
            <person name="Ivanova N."/>
            <person name="Kyrpides N."/>
            <person name="Woyke T."/>
        </authorList>
    </citation>
    <scope>NUCLEOTIDE SEQUENCE [LARGE SCALE GENOMIC DNA]</scope>
    <source>
        <strain evidence="6 7">GAS97</strain>
    </source>
</reference>
<keyword evidence="7" id="KW-1185">Reference proteome</keyword>
<feature type="domain" description="Major facilitator superfamily (MFS) profile" evidence="5">
    <location>
        <begin position="36"/>
        <end position="428"/>
    </location>
</feature>
<name>A0ABW8MVW9_9BURK</name>
<feature type="transmembrane region" description="Helical" evidence="4">
    <location>
        <begin position="336"/>
        <end position="360"/>
    </location>
</feature>
<proteinExistence type="predicted"/>
<dbReference type="Proteomes" id="UP001620514">
    <property type="component" value="Unassembled WGS sequence"/>
</dbReference>
<feature type="transmembrane region" description="Helical" evidence="4">
    <location>
        <begin position="372"/>
        <end position="392"/>
    </location>
</feature>
<feature type="transmembrane region" description="Helical" evidence="4">
    <location>
        <begin position="34"/>
        <end position="54"/>
    </location>
</feature>
<dbReference type="Gene3D" id="1.20.1250.20">
    <property type="entry name" value="MFS general substrate transporter like domains"/>
    <property type="match status" value="2"/>
</dbReference>
<dbReference type="InterPro" id="IPR011701">
    <property type="entry name" value="MFS"/>
</dbReference>
<dbReference type="InterPro" id="IPR036259">
    <property type="entry name" value="MFS_trans_sf"/>
</dbReference>
<dbReference type="Pfam" id="PF07690">
    <property type="entry name" value="MFS_1"/>
    <property type="match status" value="1"/>
</dbReference>
<feature type="transmembrane region" description="Helical" evidence="4">
    <location>
        <begin position="127"/>
        <end position="149"/>
    </location>
</feature>
<feature type="transmembrane region" description="Helical" evidence="4">
    <location>
        <begin position="248"/>
        <end position="267"/>
    </location>
</feature>
<keyword evidence="3 4" id="KW-0472">Membrane</keyword>
<organism evidence="6 7">
    <name type="scientific">Caballeronia udeis</name>
    <dbReference type="NCBI Taxonomy" id="1232866"/>
    <lineage>
        <taxon>Bacteria</taxon>
        <taxon>Pseudomonadati</taxon>
        <taxon>Pseudomonadota</taxon>
        <taxon>Betaproteobacteria</taxon>
        <taxon>Burkholderiales</taxon>
        <taxon>Burkholderiaceae</taxon>
        <taxon>Caballeronia</taxon>
    </lineage>
</organism>
<dbReference type="InterPro" id="IPR050327">
    <property type="entry name" value="Proton-linked_MCT"/>
</dbReference>
<feature type="transmembrane region" description="Helical" evidence="4">
    <location>
        <begin position="161"/>
        <end position="181"/>
    </location>
</feature>
<evidence type="ECO:0000313" key="6">
    <source>
        <dbReference type="EMBL" id="MFK4447859.1"/>
    </source>
</evidence>
<feature type="transmembrane region" description="Helical" evidence="4">
    <location>
        <begin position="104"/>
        <end position="121"/>
    </location>
</feature>
<evidence type="ECO:0000256" key="1">
    <source>
        <dbReference type="ARBA" id="ARBA00022692"/>
    </source>
</evidence>
<keyword evidence="2 4" id="KW-1133">Transmembrane helix</keyword>
<evidence type="ECO:0000313" key="7">
    <source>
        <dbReference type="Proteomes" id="UP001620514"/>
    </source>
</evidence>
<feature type="transmembrane region" description="Helical" evidence="4">
    <location>
        <begin position="404"/>
        <end position="426"/>
    </location>
</feature>
<feature type="transmembrane region" description="Helical" evidence="4">
    <location>
        <begin position="287"/>
        <end position="306"/>
    </location>
</feature>
<comment type="caution">
    <text evidence="6">The sequence shown here is derived from an EMBL/GenBank/DDBJ whole genome shotgun (WGS) entry which is preliminary data.</text>
</comment>
<accession>A0ABW8MVW9</accession>